<comment type="caution">
    <text evidence="2">The sequence shown here is derived from an EMBL/GenBank/DDBJ whole genome shotgun (WGS) entry which is preliminary data.</text>
</comment>
<dbReference type="Proteomes" id="UP000886879">
    <property type="component" value="Unassembled WGS sequence"/>
</dbReference>
<evidence type="ECO:0000313" key="3">
    <source>
        <dbReference type="Proteomes" id="UP000886879"/>
    </source>
</evidence>
<evidence type="ECO:0000313" key="2">
    <source>
        <dbReference type="EMBL" id="HIQ60888.1"/>
    </source>
</evidence>
<name>A0A9D1CH34_9FIRM</name>
<accession>A0A9D1CH34</accession>
<dbReference type="GO" id="GO:0008081">
    <property type="term" value="F:phosphoric diester hydrolase activity"/>
    <property type="evidence" value="ECO:0007669"/>
    <property type="project" value="InterPro"/>
</dbReference>
<dbReference type="SUPFAM" id="SSF51695">
    <property type="entry name" value="PLC-like phosphodiesterases"/>
    <property type="match status" value="1"/>
</dbReference>
<dbReference type="GO" id="GO:0006629">
    <property type="term" value="P:lipid metabolic process"/>
    <property type="evidence" value="ECO:0007669"/>
    <property type="project" value="InterPro"/>
</dbReference>
<reference evidence="2" key="2">
    <citation type="journal article" date="2021" name="PeerJ">
        <title>Extensive microbial diversity within the chicken gut microbiome revealed by metagenomics and culture.</title>
        <authorList>
            <person name="Gilroy R."/>
            <person name="Ravi A."/>
            <person name="Getino M."/>
            <person name="Pursley I."/>
            <person name="Horton D.L."/>
            <person name="Alikhan N.F."/>
            <person name="Baker D."/>
            <person name="Gharbi K."/>
            <person name="Hall N."/>
            <person name="Watson M."/>
            <person name="Adriaenssens E.M."/>
            <person name="Foster-Nyarko E."/>
            <person name="Jarju S."/>
            <person name="Secka A."/>
            <person name="Antonio M."/>
            <person name="Oren A."/>
            <person name="Chaudhuri R.R."/>
            <person name="La Ragione R."/>
            <person name="Hildebrand F."/>
            <person name="Pallen M.J."/>
        </authorList>
    </citation>
    <scope>NUCLEOTIDE SEQUENCE</scope>
    <source>
        <strain evidence="2">ChiGjej2B2-12916</strain>
    </source>
</reference>
<protein>
    <submittedName>
        <fullName evidence="2">Glycerophosphodiester phosphodiesterase</fullName>
    </submittedName>
</protein>
<dbReference type="PROSITE" id="PS51704">
    <property type="entry name" value="GP_PDE"/>
    <property type="match status" value="1"/>
</dbReference>
<dbReference type="EMBL" id="DVFO01000046">
    <property type="protein sequence ID" value="HIQ60888.1"/>
    <property type="molecule type" value="Genomic_DNA"/>
</dbReference>
<dbReference type="InterPro" id="IPR030395">
    <property type="entry name" value="GP_PDE_dom"/>
</dbReference>
<proteinExistence type="predicted"/>
<organism evidence="2 3">
    <name type="scientific">Candidatus Enterenecus faecium</name>
    <dbReference type="NCBI Taxonomy" id="2840780"/>
    <lineage>
        <taxon>Bacteria</taxon>
        <taxon>Bacillati</taxon>
        <taxon>Bacillota</taxon>
        <taxon>Clostridia</taxon>
        <taxon>Eubacteriales</taxon>
        <taxon>Candidatus Enterenecus</taxon>
    </lineage>
</organism>
<evidence type="ECO:0000259" key="1">
    <source>
        <dbReference type="PROSITE" id="PS51704"/>
    </source>
</evidence>
<reference evidence="2" key="1">
    <citation type="submission" date="2020-10" db="EMBL/GenBank/DDBJ databases">
        <authorList>
            <person name="Gilroy R."/>
        </authorList>
    </citation>
    <scope>NUCLEOTIDE SEQUENCE</scope>
    <source>
        <strain evidence="2">ChiGjej2B2-12916</strain>
    </source>
</reference>
<dbReference type="PANTHER" id="PTHR46211">
    <property type="entry name" value="GLYCEROPHOSPHORYL DIESTER PHOSPHODIESTERASE"/>
    <property type="match status" value="1"/>
</dbReference>
<dbReference type="Pfam" id="PF03009">
    <property type="entry name" value="GDPD"/>
    <property type="match status" value="1"/>
</dbReference>
<dbReference type="PANTHER" id="PTHR46211:SF14">
    <property type="entry name" value="GLYCEROPHOSPHODIESTER PHOSPHODIESTERASE"/>
    <property type="match status" value="1"/>
</dbReference>
<gene>
    <name evidence="2" type="ORF">IAD31_04755</name>
</gene>
<feature type="domain" description="GP-PDE" evidence="1">
    <location>
        <begin position="30"/>
        <end position="266"/>
    </location>
</feature>
<dbReference type="AlphaFoldDB" id="A0A9D1CH34"/>
<dbReference type="Gene3D" id="3.20.20.190">
    <property type="entry name" value="Phosphatidylinositol (PI) phosphodiesterase"/>
    <property type="match status" value="1"/>
</dbReference>
<sequence>MLGVVAALLLFWVMSVRCRHGHPAWEVLRRYRYAHRGLHDETRGIPENSLTAFRRAAERGYGAELDVHLTRDGSLVVIHDDSLLRTAGVDVDVASLTAEQLSQYRLEGTQEKIPFLEEVLPLFEGRAPLIVELKAEKNAARLAKAACQVLDRYKVNYCIESFHPKVLMWLKRHRPEICRGQLSQNFIRERSGMPLVAAVVMTNVLTNLVTCPDFVAYKWKDRRQLSLFLARRLWRGQEVSWTIRDSASMQRVEQEGCLPIFEEFQP</sequence>
<dbReference type="InterPro" id="IPR017946">
    <property type="entry name" value="PLC-like_Pdiesterase_TIM-brl"/>
</dbReference>